<dbReference type="AlphaFoldDB" id="A0A1N6DT44"/>
<sequence length="435" mass="47601">MPSTHSVPHLQTTLTGPLLALEQHLLDNQAKIEAWFRQQFRATPAPFYASVDLRNAGYKLAPVDTNLFPAGFNNLAPELMPLAVQAAQAAVTQACPVTDGVLIIPENHTRNLFYLENLRALQNILCAAGYETRIGSLIPDLKEPLTIDLPSGQSVTLEPLVRKGDRVGVDNFFPCAVLLNNDLSSGRPEILENIDQTLMPPLDMGWVDRYKTHHFAHYTRVAQEFSELIDIDPWTITPLSVQCGPVNFKKRQGLECLAGAVNQVLEETARTYAAHGVADQPFAVVKSDRGTYGMAIMSVQDPEEVLALNKKQRNKMSSGKEGLVAQHMLVQEGVYTFEEIDGAVAEPVVYMIGARVVGGFYRVHTGKSATDNLNSPGMHFEPISFAEPCALPNHQADPDAAPNRFYAYGVVARLALVAAAREICETKPECNGAAE</sequence>
<keyword evidence="1" id="KW-0436">Ligase</keyword>
<keyword evidence="2" id="KW-1185">Reference proteome</keyword>
<dbReference type="InterPro" id="IPR011718">
    <property type="entry name" value="GshA"/>
</dbReference>
<evidence type="ECO:0000313" key="1">
    <source>
        <dbReference type="EMBL" id="SIN73978.1"/>
    </source>
</evidence>
<gene>
    <name evidence="1" type="ORF">SAMN05443662_0398</name>
</gene>
<accession>A0A1N6DT44</accession>
<dbReference type="STRING" id="364032.SAMN05443662_0398"/>
<dbReference type="InterPro" id="IPR042520">
    <property type="entry name" value="GshA_N"/>
</dbReference>
<proteinExistence type="predicted"/>
<dbReference type="GO" id="GO:0016874">
    <property type="term" value="F:ligase activity"/>
    <property type="evidence" value="ECO:0007669"/>
    <property type="project" value="UniProtKB-KW"/>
</dbReference>
<protein>
    <submittedName>
        <fullName evidence="1">Glutamate--cysteine ligase</fullName>
    </submittedName>
</protein>
<dbReference type="RefSeq" id="WP_074200711.1">
    <property type="nucleotide sequence ID" value="NZ_FSRE01000001.1"/>
</dbReference>
<reference evidence="2" key="1">
    <citation type="submission" date="2016-11" db="EMBL/GenBank/DDBJ databases">
        <authorList>
            <person name="Varghese N."/>
            <person name="Submissions S."/>
        </authorList>
    </citation>
    <scope>NUCLEOTIDE SEQUENCE [LARGE SCALE GENOMIC DNA]</scope>
    <source>
        <strain evidence="2">DSM 17737</strain>
    </source>
</reference>
<dbReference type="Gene3D" id="3.40.50.11280">
    <property type="entry name" value="Glutamate-cysteine ligase, N-terminal domain"/>
    <property type="match status" value="1"/>
</dbReference>
<name>A0A1N6DT44_9GAMM</name>
<dbReference type="Pfam" id="PF08886">
    <property type="entry name" value="GshA"/>
    <property type="match status" value="1"/>
</dbReference>
<dbReference type="EMBL" id="FSRE01000001">
    <property type="protein sequence ID" value="SIN73978.1"/>
    <property type="molecule type" value="Genomic_DNA"/>
</dbReference>
<dbReference type="Proteomes" id="UP000198461">
    <property type="component" value="Unassembled WGS sequence"/>
</dbReference>
<dbReference type="OrthoDB" id="5644489at2"/>
<dbReference type="NCBIfam" id="TIGR02049">
    <property type="entry name" value="gshA_ferroox"/>
    <property type="match status" value="1"/>
</dbReference>
<evidence type="ECO:0000313" key="2">
    <source>
        <dbReference type="Proteomes" id="UP000198461"/>
    </source>
</evidence>
<organism evidence="1 2">
    <name type="scientific">Sulfurivirga caldicuralii</name>
    <dbReference type="NCBI Taxonomy" id="364032"/>
    <lineage>
        <taxon>Bacteria</taxon>
        <taxon>Pseudomonadati</taxon>
        <taxon>Pseudomonadota</taxon>
        <taxon>Gammaproteobacteria</taxon>
        <taxon>Thiotrichales</taxon>
        <taxon>Piscirickettsiaceae</taxon>
        <taxon>Sulfurivirga</taxon>
    </lineage>
</organism>